<gene>
    <name evidence="3" type="ORF">B6S09_02485</name>
    <name evidence="4" type="ORF">LY04_01264</name>
</gene>
<comment type="catalytic activity">
    <reaction evidence="1">
        <text>an N-(ADP-alpha-D-ribosyl)-thymidine in DNA + H2O = a thymidine in DNA + ADP-D-ribose</text>
        <dbReference type="Rhea" id="RHEA:71655"/>
        <dbReference type="Rhea" id="RHEA-COMP:13556"/>
        <dbReference type="Rhea" id="RHEA-COMP:18051"/>
        <dbReference type="ChEBI" id="CHEBI:15377"/>
        <dbReference type="ChEBI" id="CHEBI:57967"/>
        <dbReference type="ChEBI" id="CHEBI:137386"/>
        <dbReference type="ChEBI" id="CHEBI:191199"/>
    </reaction>
    <physiologicalReaction direction="left-to-right" evidence="1">
        <dbReference type="Rhea" id="RHEA:71656"/>
    </physiologicalReaction>
</comment>
<dbReference type="AlphaFoldDB" id="A0A235CMC9"/>
<keyword evidence="6" id="KW-1185">Reference proteome</keyword>
<dbReference type="OrthoDB" id="9780211at2"/>
<comment type="caution">
    <text evidence="3">The sequence shown here is derived from an EMBL/GenBank/DDBJ whole genome shotgun (WGS) entry which is preliminary data.</text>
</comment>
<dbReference type="Proteomes" id="UP000295058">
    <property type="component" value="Unassembled WGS sequence"/>
</dbReference>
<dbReference type="SMART" id="SM00506">
    <property type="entry name" value="A1pp"/>
    <property type="match status" value="1"/>
</dbReference>
<dbReference type="EMBL" id="SODO01000003">
    <property type="protein sequence ID" value="TDW60268.1"/>
    <property type="molecule type" value="Genomic_DNA"/>
</dbReference>
<dbReference type="EMBL" id="NQJF01000002">
    <property type="protein sequence ID" value="OYD25728.1"/>
    <property type="molecule type" value="Genomic_DNA"/>
</dbReference>
<dbReference type="RefSeq" id="WP_094276918.1">
    <property type="nucleotide sequence ID" value="NZ_NQJF01000002.1"/>
</dbReference>
<protein>
    <submittedName>
        <fullName evidence="3">Appr-1-p processing protein</fullName>
    </submittedName>
    <submittedName>
        <fullName evidence="4">O-acetyl-ADP-ribose deacetylase (Regulator of RNase III)</fullName>
    </submittedName>
</protein>
<dbReference type="SUPFAM" id="SSF52949">
    <property type="entry name" value="Macro domain-like"/>
    <property type="match status" value="1"/>
</dbReference>
<accession>A0A235CMC9</accession>
<evidence type="ECO:0000259" key="2">
    <source>
        <dbReference type="PROSITE" id="PS51154"/>
    </source>
</evidence>
<evidence type="ECO:0000313" key="4">
    <source>
        <dbReference type="EMBL" id="TDW60268.1"/>
    </source>
</evidence>
<dbReference type="GO" id="GO:0140291">
    <property type="term" value="P:peptidyl-glutamate ADP-deribosylation"/>
    <property type="evidence" value="ECO:0007669"/>
    <property type="project" value="TreeGrafter"/>
</dbReference>
<dbReference type="PROSITE" id="PS51154">
    <property type="entry name" value="MACRO"/>
    <property type="match status" value="1"/>
</dbReference>
<dbReference type="PANTHER" id="PTHR12521">
    <property type="entry name" value="PROTEIN C6ORF130"/>
    <property type="match status" value="1"/>
</dbReference>
<evidence type="ECO:0000256" key="1">
    <source>
        <dbReference type="ARBA" id="ARBA00035885"/>
    </source>
</evidence>
<dbReference type="Pfam" id="PF01661">
    <property type="entry name" value="Macro"/>
    <property type="match status" value="1"/>
</dbReference>
<dbReference type="InterPro" id="IPR002589">
    <property type="entry name" value="Macro_dom"/>
</dbReference>
<evidence type="ECO:0000313" key="3">
    <source>
        <dbReference type="EMBL" id="OYD25728.1"/>
    </source>
</evidence>
<feature type="domain" description="Macro" evidence="2">
    <location>
        <begin position="1"/>
        <end position="163"/>
    </location>
</feature>
<evidence type="ECO:0000313" key="6">
    <source>
        <dbReference type="Proteomes" id="UP000295058"/>
    </source>
</evidence>
<organism evidence="3 5">
    <name type="scientific">Oceanimonas baumannii</name>
    <dbReference type="NCBI Taxonomy" id="129578"/>
    <lineage>
        <taxon>Bacteria</taxon>
        <taxon>Pseudomonadati</taxon>
        <taxon>Pseudomonadota</taxon>
        <taxon>Gammaproteobacteria</taxon>
        <taxon>Aeromonadales</taxon>
        <taxon>Aeromonadaceae</taxon>
        <taxon>Oceanimonas</taxon>
    </lineage>
</organism>
<evidence type="ECO:0000313" key="5">
    <source>
        <dbReference type="Proteomes" id="UP000243640"/>
    </source>
</evidence>
<dbReference type="InterPro" id="IPR050892">
    <property type="entry name" value="ADP-ribose_metab_enzymes"/>
</dbReference>
<reference evidence="4 6" key="2">
    <citation type="submission" date="2019-03" db="EMBL/GenBank/DDBJ databases">
        <title>Genomic Encyclopedia of Archaeal and Bacterial Type Strains, Phase II (KMG-II): from individual species to whole genera.</title>
        <authorList>
            <person name="Goeker M."/>
        </authorList>
    </citation>
    <scope>NUCLEOTIDE SEQUENCE [LARGE SCALE GENOMIC DNA]</scope>
    <source>
        <strain evidence="4 6">DSM 15594</strain>
    </source>
</reference>
<dbReference type="PANTHER" id="PTHR12521:SF0">
    <property type="entry name" value="ADP-RIBOSE GLYCOHYDROLASE OARD1"/>
    <property type="match status" value="1"/>
</dbReference>
<dbReference type="InterPro" id="IPR043472">
    <property type="entry name" value="Macro_dom-like"/>
</dbReference>
<reference evidence="3 5" key="1">
    <citation type="submission" date="2017-08" db="EMBL/GenBank/DDBJ databases">
        <title>Draft Genome Sequence of the Marine Bacterium Oceanimonas baumannii ATCC 700832.</title>
        <authorList>
            <person name="Mcclelland W.D."/>
            <person name="Brennan M.A."/>
            <person name="Trachtenberg A.M."/>
            <person name="Maclea K.S."/>
        </authorList>
    </citation>
    <scope>NUCLEOTIDE SEQUENCE [LARGE SCALE GENOMIC DNA]</scope>
    <source>
        <strain evidence="3 5">ATCC 700832</strain>
    </source>
</reference>
<sequence>MIEYKNGDIFQADAEALINTVNCVGVMGRGLALQFKHAFPENFKAYAAACKRDEVRPGQMFVFDTGQLSGPRYIINFPTKRHWRGKSQMEDIEAGLQALVETIRQNNISSIAIPPLGSGLGGLKWEEVRFRIEAALQPLENVKVVIYEPAGAPAPENMIHKREVPAMTAGRAALVELMRRYLGGLLDPFVTLLEVHKLMYFMQEAGEPLRLKYNQAPYGPYAENLRHVLNVIEGHLVSGYADGGDAPDKQLTLMPGAAEQASEFLKRSPETRARFDQVAELVEGFESSFGLELLSTVHWVMKHNTASSVDDVVHQTYAWSERKQQFSPRQISLAVNVLTKKGWITAAA</sequence>
<proteinExistence type="predicted"/>
<dbReference type="Gene3D" id="3.40.220.10">
    <property type="entry name" value="Leucine Aminopeptidase, subunit E, domain 1"/>
    <property type="match status" value="1"/>
</dbReference>
<dbReference type="Proteomes" id="UP000243640">
    <property type="component" value="Unassembled WGS sequence"/>
</dbReference>
<name>A0A235CMC9_9GAMM</name>
<dbReference type="CDD" id="cd02901">
    <property type="entry name" value="Macro_Poa1p-like"/>
    <property type="match status" value="1"/>
</dbReference>